<dbReference type="Gene3D" id="3.30.450.40">
    <property type="match status" value="1"/>
</dbReference>
<dbReference type="Proteomes" id="UP001148313">
    <property type="component" value="Unassembled WGS sequence"/>
</dbReference>
<reference evidence="6" key="1">
    <citation type="submission" date="2022-11" db="EMBL/GenBank/DDBJ databases">
        <title>Hoeflea poritis sp. nov., isolated from scleractinian coral Porites lutea.</title>
        <authorList>
            <person name="Zhang G."/>
            <person name="Wei Q."/>
            <person name="Cai L."/>
        </authorList>
    </citation>
    <scope>NUCLEOTIDE SEQUENCE</scope>
    <source>
        <strain evidence="6">E7-10</strain>
    </source>
</reference>
<feature type="domain" description="HTH iclR-type" evidence="4">
    <location>
        <begin position="10"/>
        <end position="71"/>
    </location>
</feature>
<dbReference type="EMBL" id="JAPJZH010000023">
    <property type="protein sequence ID" value="MDA4848441.1"/>
    <property type="molecule type" value="Genomic_DNA"/>
</dbReference>
<evidence type="ECO:0000313" key="6">
    <source>
        <dbReference type="EMBL" id="MDA4848441.1"/>
    </source>
</evidence>
<gene>
    <name evidence="6" type="ORF">OOZ53_23990</name>
</gene>
<dbReference type="RefSeq" id="WP_271092308.1">
    <property type="nucleotide sequence ID" value="NZ_JAPJZH010000023.1"/>
</dbReference>
<keyword evidence="1" id="KW-0805">Transcription regulation</keyword>
<dbReference type="SMART" id="SM00346">
    <property type="entry name" value="HTH_ICLR"/>
    <property type="match status" value="1"/>
</dbReference>
<evidence type="ECO:0000259" key="5">
    <source>
        <dbReference type="PROSITE" id="PS51078"/>
    </source>
</evidence>
<dbReference type="PANTHER" id="PTHR30136:SF23">
    <property type="entry name" value="DNA-BINDING TRANSCRIPTIONAL ACTIVATOR MHPR"/>
    <property type="match status" value="1"/>
</dbReference>
<accession>A0ABT4VUR6</accession>
<dbReference type="PANTHER" id="PTHR30136">
    <property type="entry name" value="HELIX-TURN-HELIX TRANSCRIPTIONAL REGULATOR, ICLR FAMILY"/>
    <property type="match status" value="1"/>
</dbReference>
<evidence type="ECO:0000256" key="3">
    <source>
        <dbReference type="ARBA" id="ARBA00023163"/>
    </source>
</evidence>
<evidence type="ECO:0000256" key="1">
    <source>
        <dbReference type="ARBA" id="ARBA00023015"/>
    </source>
</evidence>
<evidence type="ECO:0000313" key="7">
    <source>
        <dbReference type="Proteomes" id="UP001148313"/>
    </source>
</evidence>
<dbReference type="SUPFAM" id="SSF55781">
    <property type="entry name" value="GAF domain-like"/>
    <property type="match status" value="1"/>
</dbReference>
<keyword evidence="7" id="KW-1185">Reference proteome</keyword>
<dbReference type="Pfam" id="PF09339">
    <property type="entry name" value="HTH_IclR"/>
    <property type="match status" value="1"/>
</dbReference>
<keyword evidence="3" id="KW-0804">Transcription</keyword>
<dbReference type="InterPro" id="IPR036388">
    <property type="entry name" value="WH-like_DNA-bd_sf"/>
</dbReference>
<protein>
    <submittedName>
        <fullName evidence="6">Helix-turn-helix domain-containing protein</fullName>
    </submittedName>
</protein>
<comment type="caution">
    <text evidence="6">The sequence shown here is derived from an EMBL/GenBank/DDBJ whole genome shotgun (WGS) entry which is preliminary data.</text>
</comment>
<name>A0ABT4VUR6_9HYPH</name>
<proteinExistence type="predicted"/>
<organism evidence="6 7">
    <name type="scientific">Hoeflea poritis</name>
    <dbReference type="NCBI Taxonomy" id="2993659"/>
    <lineage>
        <taxon>Bacteria</taxon>
        <taxon>Pseudomonadati</taxon>
        <taxon>Pseudomonadota</taxon>
        <taxon>Alphaproteobacteria</taxon>
        <taxon>Hyphomicrobiales</taxon>
        <taxon>Rhizobiaceae</taxon>
        <taxon>Hoeflea</taxon>
    </lineage>
</organism>
<dbReference type="InterPro" id="IPR050707">
    <property type="entry name" value="HTH_MetabolicPath_Reg"/>
</dbReference>
<dbReference type="PROSITE" id="PS51078">
    <property type="entry name" value="ICLR_ED"/>
    <property type="match status" value="1"/>
</dbReference>
<dbReference type="InterPro" id="IPR005471">
    <property type="entry name" value="Tscrpt_reg_IclR_N"/>
</dbReference>
<dbReference type="PROSITE" id="PS51077">
    <property type="entry name" value="HTH_ICLR"/>
    <property type="match status" value="1"/>
</dbReference>
<evidence type="ECO:0000259" key="4">
    <source>
        <dbReference type="PROSITE" id="PS51077"/>
    </source>
</evidence>
<dbReference type="Gene3D" id="1.10.10.10">
    <property type="entry name" value="Winged helix-like DNA-binding domain superfamily/Winged helix DNA-binding domain"/>
    <property type="match status" value="1"/>
</dbReference>
<dbReference type="Pfam" id="PF01614">
    <property type="entry name" value="IclR_C"/>
    <property type="match status" value="1"/>
</dbReference>
<keyword evidence="2" id="KW-0238">DNA-binding</keyword>
<dbReference type="InterPro" id="IPR014757">
    <property type="entry name" value="Tscrpt_reg_IclR_C"/>
</dbReference>
<dbReference type="SUPFAM" id="SSF46785">
    <property type="entry name" value="Winged helix' DNA-binding domain"/>
    <property type="match status" value="1"/>
</dbReference>
<evidence type="ECO:0000256" key="2">
    <source>
        <dbReference type="ARBA" id="ARBA00023125"/>
    </source>
</evidence>
<sequence length="254" mass="27427">MEKKKSYPPINALVRGLNLLTEINRLGVASVGTLHGATGISKSTIVRNLETLEYAGFVARDRKTDGYVVTAKVLTLSSGYDQGQRLVALATPVLNEFRTMMPWPSDLAVFDGEAMVILETSRPPGALALNRPVGSRLSVTDSALGRAYLAKVDADKRSQILDAAFVGATDANARSRLESELRRYSEQGFSENDQSLSESTRGVGIAIMLDGEVVACINSIVLTEAMSMKDVIKRCVPPLQNVASKIEQLLIADQ</sequence>
<feature type="domain" description="IclR-ED" evidence="5">
    <location>
        <begin position="72"/>
        <end position="252"/>
    </location>
</feature>
<dbReference type="InterPro" id="IPR036390">
    <property type="entry name" value="WH_DNA-bd_sf"/>
</dbReference>
<dbReference type="InterPro" id="IPR029016">
    <property type="entry name" value="GAF-like_dom_sf"/>
</dbReference>